<feature type="transmembrane region" description="Helical" evidence="1">
    <location>
        <begin position="235"/>
        <end position="254"/>
    </location>
</feature>
<dbReference type="GO" id="GO:0008237">
    <property type="term" value="F:metallopeptidase activity"/>
    <property type="evidence" value="ECO:0007669"/>
    <property type="project" value="UniProtKB-KW"/>
</dbReference>
<keyword evidence="1" id="KW-0812">Transmembrane</keyword>
<proteinExistence type="predicted"/>
<feature type="transmembrane region" description="Helical" evidence="1">
    <location>
        <begin position="161"/>
        <end position="179"/>
    </location>
</feature>
<dbReference type="Pfam" id="PF02517">
    <property type="entry name" value="Rce1-like"/>
    <property type="match status" value="1"/>
</dbReference>
<dbReference type="GO" id="GO:0004175">
    <property type="term" value="F:endopeptidase activity"/>
    <property type="evidence" value="ECO:0007669"/>
    <property type="project" value="UniProtKB-ARBA"/>
</dbReference>
<keyword evidence="3" id="KW-0645">Protease</keyword>
<feature type="transmembrane region" description="Helical" evidence="1">
    <location>
        <begin position="46"/>
        <end position="66"/>
    </location>
</feature>
<sequence>MKRKILGESILYVIIHVMIQMLILFLGPAIYTYSKSPLDWDTWIKGHQLILTVIGWFVLCFILWLIYRLNRQKFWLETKLSETVSVITIGICIICGVGMNLFVNGFLWLLPLGEMFPEYGQVIERIINQPFFITLLLAGIITPIMEEIFYRGILLGKLRQGFGVVVAIGIQALFFGIGHMNLVQGIYACVMGILFGYVVIWTGSLYGAIILHVVINTTSILWRHVIPFQPEGGELEILILIGAALTIIGLWFISQTDKREEQNMYTFKS</sequence>
<feature type="domain" description="CAAX prenyl protease 2/Lysostaphin resistance protein A-like" evidence="2">
    <location>
        <begin position="130"/>
        <end position="217"/>
    </location>
</feature>
<dbReference type="EMBL" id="CP058649">
    <property type="protein sequence ID" value="QUI20916.1"/>
    <property type="molecule type" value="Genomic_DNA"/>
</dbReference>
<protein>
    <submittedName>
        <fullName evidence="3">CPBP family intramembrane metalloprotease</fullName>
    </submittedName>
</protein>
<dbReference type="KEGG" id="vpy:HZI73_00700"/>
<name>A0A8J8MG39_9FIRM</name>
<dbReference type="Proteomes" id="UP000683246">
    <property type="component" value="Chromosome"/>
</dbReference>
<keyword evidence="1" id="KW-1133">Transmembrane helix</keyword>
<keyword evidence="1" id="KW-0472">Membrane</keyword>
<dbReference type="GO" id="GO:0080120">
    <property type="term" value="P:CAAX-box protein maturation"/>
    <property type="evidence" value="ECO:0007669"/>
    <property type="project" value="UniProtKB-ARBA"/>
</dbReference>
<dbReference type="RefSeq" id="WP_212696375.1">
    <property type="nucleotide sequence ID" value="NZ_CP058649.1"/>
</dbReference>
<feature type="transmembrane region" description="Helical" evidence="1">
    <location>
        <begin position="130"/>
        <end position="149"/>
    </location>
</feature>
<dbReference type="InterPro" id="IPR003675">
    <property type="entry name" value="Rce1/LyrA-like_dom"/>
</dbReference>
<evidence type="ECO:0000313" key="4">
    <source>
        <dbReference type="Proteomes" id="UP000683246"/>
    </source>
</evidence>
<reference evidence="3" key="1">
    <citation type="submission" date="2020-07" db="EMBL/GenBank/DDBJ databases">
        <title>Vallitalea pronyensis genome.</title>
        <authorList>
            <person name="Postec A."/>
        </authorList>
    </citation>
    <scope>NUCLEOTIDE SEQUENCE</scope>
    <source>
        <strain evidence="3">FatNI3</strain>
    </source>
</reference>
<evidence type="ECO:0000259" key="2">
    <source>
        <dbReference type="Pfam" id="PF02517"/>
    </source>
</evidence>
<dbReference type="AlphaFoldDB" id="A0A8J8MG39"/>
<dbReference type="PANTHER" id="PTHR36435:SF1">
    <property type="entry name" value="CAAX AMINO TERMINAL PROTEASE FAMILY PROTEIN"/>
    <property type="match status" value="1"/>
</dbReference>
<gene>
    <name evidence="3" type="ORF">HZI73_00700</name>
</gene>
<organism evidence="3 4">
    <name type="scientific">Vallitalea pronyensis</name>
    <dbReference type="NCBI Taxonomy" id="1348613"/>
    <lineage>
        <taxon>Bacteria</taxon>
        <taxon>Bacillati</taxon>
        <taxon>Bacillota</taxon>
        <taxon>Clostridia</taxon>
        <taxon>Lachnospirales</taxon>
        <taxon>Vallitaleaceae</taxon>
        <taxon>Vallitalea</taxon>
    </lineage>
</organism>
<keyword evidence="4" id="KW-1185">Reference proteome</keyword>
<keyword evidence="3" id="KW-0378">Hydrolase</keyword>
<dbReference type="PANTHER" id="PTHR36435">
    <property type="entry name" value="SLR1288 PROTEIN"/>
    <property type="match status" value="1"/>
</dbReference>
<feature type="transmembrane region" description="Helical" evidence="1">
    <location>
        <begin position="86"/>
        <end position="110"/>
    </location>
</feature>
<feature type="transmembrane region" description="Helical" evidence="1">
    <location>
        <begin position="185"/>
        <end position="214"/>
    </location>
</feature>
<evidence type="ECO:0000313" key="3">
    <source>
        <dbReference type="EMBL" id="QUI20916.1"/>
    </source>
</evidence>
<feature type="transmembrane region" description="Helical" evidence="1">
    <location>
        <begin position="12"/>
        <end position="34"/>
    </location>
</feature>
<keyword evidence="3" id="KW-0482">Metalloprotease</keyword>
<accession>A0A8J8MG39</accession>
<evidence type="ECO:0000256" key="1">
    <source>
        <dbReference type="SAM" id="Phobius"/>
    </source>
</evidence>
<dbReference type="InterPro" id="IPR052710">
    <property type="entry name" value="CAAX_protease"/>
</dbReference>